<accession>A0A484BHP5</accession>
<dbReference type="InterPro" id="IPR013320">
    <property type="entry name" value="ConA-like_dom_sf"/>
</dbReference>
<dbReference type="OMA" id="PWPQGTT"/>
<dbReference type="STRING" id="7232.A0A484BHP5"/>
<dbReference type="PROSITE" id="PS50025">
    <property type="entry name" value="LAM_G_DOMAIN"/>
    <property type="match status" value="2"/>
</dbReference>
<dbReference type="PANTHER" id="PTHR45739">
    <property type="entry name" value="MATRIX PROTEIN, PUTATIVE-RELATED"/>
    <property type="match status" value="1"/>
</dbReference>
<dbReference type="EMBL" id="LSRL02000039">
    <property type="protein sequence ID" value="TDG47782.1"/>
    <property type="molecule type" value="Genomic_DNA"/>
</dbReference>
<dbReference type="Gene3D" id="2.60.120.200">
    <property type="match status" value="2"/>
</dbReference>
<evidence type="ECO:0000256" key="5">
    <source>
        <dbReference type="PROSITE-ProRule" id="PRU01201"/>
    </source>
</evidence>
<protein>
    <recommendedName>
        <fullName evidence="8">Laminin G domain-containing protein</fullName>
    </recommendedName>
</protein>
<evidence type="ECO:0000256" key="2">
    <source>
        <dbReference type="ARBA" id="ARBA00022737"/>
    </source>
</evidence>
<keyword evidence="7" id="KW-1133">Transmembrane helix</keyword>
<evidence type="ECO:0000256" key="7">
    <source>
        <dbReference type="SAM" id="Phobius"/>
    </source>
</evidence>
<evidence type="ECO:0000259" key="8">
    <source>
        <dbReference type="PROSITE" id="PS50025"/>
    </source>
</evidence>
<dbReference type="Pfam" id="PF02210">
    <property type="entry name" value="Laminin_G_2"/>
    <property type="match status" value="2"/>
</dbReference>
<comment type="caution">
    <text evidence="4">Lacks conserved residue(s) required for the propagation of feature annotation.</text>
</comment>
<keyword evidence="7" id="KW-0812">Transmembrane</keyword>
<evidence type="ECO:0000256" key="3">
    <source>
        <dbReference type="ARBA" id="ARBA00023180"/>
    </source>
</evidence>
<feature type="repeat" description="CSPG" evidence="5">
    <location>
        <begin position="1276"/>
        <end position="1370"/>
    </location>
</feature>
<dbReference type="PROSITE" id="PS51854">
    <property type="entry name" value="CSPG"/>
    <property type="match status" value="7"/>
</dbReference>
<feature type="repeat" description="CSPG" evidence="5">
    <location>
        <begin position="1843"/>
        <end position="1943"/>
    </location>
</feature>
<dbReference type="InterPro" id="IPR001791">
    <property type="entry name" value="Laminin_G"/>
</dbReference>
<feature type="domain" description="Laminin G" evidence="8">
    <location>
        <begin position="223"/>
        <end position="402"/>
    </location>
</feature>
<feature type="repeat" description="CSPG" evidence="5">
    <location>
        <begin position="693"/>
        <end position="788"/>
    </location>
</feature>
<keyword evidence="2" id="KW-0677">Repeat</keyword>
<dbReference type="OrthoDB" id="430044at2759"/>
<name>A0A484BHP5_DRONA</name>
<comment type="caution">
    <text evidence="9">The sequence shown here is derived from an EMBL/GenBank/DDBJ whole genome shotgun (WGS) entry which is preliminary data.</text>
</comment>
<feature type="repeat" description="CSPG" evidence="5">
    <location>
        <begin position="1606"/>
        <end position="1702"/>
    </location>
</feature>
<keyword evidence="7" id="KW-0472">Membrane</keyword>
<gene>
    <name evidence="9" type="ORF">AWZ03_005736</name>
</gene>
<dbReference type="CDD" id="cd00110">
    <property type="entry name" value="LamG"/>
    <property type="match status" value="2"/>
</dbReference>
<evidence type="ECO:0000256" key="4">
    <source>
        <dbReference type="PROSITE-ProRule" id="PRU00122"/>
    </source>
</evidence>
<feature type="compositionally biased region" description="Basic residues" evidence="6">
    <location>
        <begin position="2275"/>
        <end position="2285"/>
    </location>
</feature>
<dbReference type="PANTHER" id="PTHR45739:SF12">
    <property type="entry name" value="CHONDROITIN SULFATE PROTEOGLYCAN 4-LIKE ISOFORM X2"/>
    <property type="match status" value="1"/>
</dbReference>
<dbReference type="Pfam" id="PF16184">
    <property type="entry name" value="Cadherin_3"/>
    <property type="match status" value="9"/>
</dbReference>
<dbReference type="InterPro" id="IPR051561">
    <property type="entry name" value="FRAS1_ECM"/>
</dbReference>
<feature type="repeat" description="CSPG" evidence="5">
    <location>
        <begin position="580"/>
        <end position="674"/>
    </location>
</feature>
<evidence type="ECO:0000313" key="9">
    <source>
        <dbReference type="EMBL" id="TDG47782.1"/>
    </source>
</evidence>
<proteinExistence type="predicted"/>
<feature type="domain" description="Laminin G" evidence="8">
    <location>
        <begin position="39"/>
        <end position="212"/>
    </location>
</feature>
<keyword evidence="3" id="KW-0325">Glycoprotein</keyword>
<feature type="repeat" description="CSPG" evidence="5">
    <location>
        <begin position="1498"/>
        <end position="1589"/>
    </location>
</feature>
<reference evidence="9 10" key="1">
    <citation type="journal article" date="2019" name="J. Hered.">
        <title>An Improved Genome Assembly for Drosophila navojoa, the Basal Species in the mojavensis Cluster.</title>
        <authorList>
            <person name="Vanderlinde T."/>
            <person name="Dupim E.G."/>
            <person name="Nazario-Yepiz N.O."/>
            <person name="Carvalho A.B."/>
        </authorList>
    </citation>
    <scope>NUCLEOTIDE SEQUENCE [LARGE SCALE GENOMIC DNA]</scope>
    <source>
        <strain evidence="9">Navoj_Jal97</strain>
        <tissue evidence="9">Whole organism</tissue>
    </source>
</reference>
<dbReference type="GO" id="GO:0009653">
    <property type="term" value="P:anatomical structure morphogenesis"/>
    <property type="evidence" value="ECO:0007669"/>
    <property type="project" value="TreeGrafter"/>
</dbReference>
<dbReference type="SUPFAM" id="SSF49899">
    <property type="entry name" value="Concanavalin A-like lectins/glucanases"/>
    <property type="match status" value="2"/>
</dbReference>
<feature type="transmembrane region" description="Helical" evidence="7">
    <location>
        <begin position="12"/>
        <end position="34"/>
    </location>
</feature>
<dbReference type="InterPro" id="IPR039005">
    <property type="entry name" value="CSPG_rpt"/>
</dbReference>
<keyword evidence="1" id="KW-0732">Signal</keyword>
<sequence length="2404" mass="271812">MLRLCGYRTGMGFGYGFGFGFRFGVLLIVLLQLLQTAASMKVSLFGDGYVSMPLQEAKMSTNIRVKFRTKQADAFLFLAAGRTDYCLLRLENGLISFSYKIERDIVQLRSPKKQPLNDLEWHDVAVQRFENNVTLQVDGHIMRKQLPADSLALNVHFGTFLGGVGDFTAEFLDDVIGFRGCISDVFYNNINIIKRAKDRTGHTTSTGVGWTCSNEFDGGIQDSISYLSNDSFALMLKESHSTGESLSFQFRTMTDSGTVFFNGGYDFLLLEIEDEKLKLTFNKAGSLVQFVTNETISDGKWHRVMLSYNAAMAELRLDDAVATYRGEHANDTKATINLEKSVFFGGVQEEMRRRLINKGLRINELSFKGCMRNLQVNSLALGFAEMTISRHLAVNCVWKYPCVEHSPCLKSGICSQHGVDEFICYCDQSYCIKADFQGPFKIFTETSPELELLYVSPMQLLEGGTAFLSPQIIDVLLDTRRYPSLTEQSIAFHVVQQPKFGQLLHYSPEKASFVPCRSFNLVDLATDKVKYVHNGLENFNDHATLDMQVYGDPHKIPDNILGKHRFLLHANITAVNDPPQLQLHSHKILRVIEGIERILDVDLFNIVDPDSEPGDLIYTIMPSSNSQEAFGRFMVGGVHTMTFSQADVNVGKVSYLYNSTTTESFSYHLLLQVSDGIETSDTVYLPVSVHPLELRVVNNTGLIMIHKSSMLLTPANLSIGTNAVDEHIDIRYDVVKPPQHGVLQRLRQIDGSWVNVEWFTDSQLLLGHIRYLHNSDFPWQDEFKFIASFGFVTTQTFDFRITFTRLRIASSSPAVIAINGTREIQLTNNLLSYETVPIGSFPRNVIYKITKPTKYGGIYVEGSRKAAKQMDSFTQLDIDKRRIRYRTHHSCYSSFTDHLEFVVSVAECDDVVGKLQIIFNPLTELTHKLHYQKFEAVQVQEGERALITKNHFEIRFNIYESLQFHVSVPPAHGLICKYDEQTGLTTPIELFTLEQLFRNDIYYCHDDTESTLDGFELLILSGDETDLQFVANMEVHIKLVNDNEPYRSAVERVFHVVRNGIRTLNPTALQYLDADVNTNHTDIHYIHVSSTNGAFYKSGHFIDSFSQDDIANRRIMFQHSGPDVGTASFIVTDRQHEVNGQLEIRASDPFVSMLPANASIVQEGKFVILKNKDFVLETNLDMKLDEIYYEVIKPPSYGILMYLSGQRGENGTTVHKATNFTSLGNFTHLDIERERLVYWNTEIASMDKVRYRVHIKNITAEGEVIFRIYPSAYWEPLQVKQNHTLYVEESTSVLISRDVLEVVHPNISPGDITFLVTSSPMHGYLEMQSMSFDDEYNCKVFDQSSVNTEKMFYIQAGVNQSSDYFVFDVTNGITWLRQLMLKIVIIPEKLYMHTNTISVVEGKTVQISATDIQPYSEYYRGKILEYIVTITPSSGHILAGSSKVKRFTQKQLEQGGIQYVHNGSENSTDSLTMVAVARNKESVPFELEFAVVPVNDEEPMMVTNTGLQVWNGGRYVIKNTDLLAQDYDTPPENLTYIVHHIYGGYLAEKSSTQHKIEQFTQAQINAEKIYFIHDANSRKNELSFLVTDGLFNTSTQLLHIEVKPIEILVERNENLHVFPLTKKQILRDHLYYKCSDEEREIRYNVTVPPSLGRIVNEYLGNGYAKEISEFTQNDVDNGHIFYEHTAVIMEFRINDSFYFDVVAERSDRLLDQKFNIEISVSSGGLLRFLPVSKLTVDEGGSVPIKLDFSKILEYLKTRAGINNPELFIEAAQKPSHGSIGLGHDFKAMQRYHPSDLFTKKVYYIHDHTDTLEDTILMSVYLTQGNIFLCNLTIPVSINPINDQPFQLATHLPQMEVVEGENRTITRNVLLTEDKDTPPEEIIYDVMSGPTLGVLKKLNNDGQAEELLAFSNQFTQADINNDRIIYVHFGMPQSTTFCFTVTDGQFNPAYEIFTIKVAPISLLPASTQLPVSLQQGATSAAMKLEHIGLNTNVKLDRLAYNITNSPLYGIILYKHQPTLRFNQQQLELSQISYMQTDLNRSNDTFQVSAYVPGTNYAAQVDVVVNVEPVIKINDIAMREAVSSSSAAGGKIRLSCYLVNDNPLSLKLNKFNPKFVITRMPATGQLRKIIRSTSLTQAGINGAADGQNERSTNIFSYKELRSGVVYFVPHASVDETEADSDSFDYQLLIKTVQPAQATVAIEYRAQLQETETVHLGNADISINYLAVGCALFVLLICLLLVLLLLKMRNMRKRKADISKDPPPPLPCPPDLTSVSPQHHHHHHHHHYASSEADSVPATGNSTPLPGFSNIPHCKIIPVESYKHEFPDYDPDEDETDDQCDPQQMMLPQRYNPYHIDHDTWSSSCDMANDFAGYASVPQSISISGSVSSPPSAPPTNPLLRRNQYWV</sequence>
<dbReference type="SMART" id="SM00282">
    <property type="entry name" value="LamG"/>
    <property type="match status" value="2"/>
</dbReference>
<keyword evidence="10" id="KW-1185">Reference proteome</keyword>
<feature type="region of interest" description="Disordered" evidence="6">
    <location>
        <begin position="2252"/>
        <end position="2302"/>
    </location>
</feature>
<evidence type="ECO:0000256" key="1">
    <source>
        <dbReference type="ARBA" id="ARBA00022729"/>
    </source>
</evidence>
<dbReference type="Proteomes" id="UP000295192">
    <property type="component" value="Unassembled WGS sequence"/>
</dbReference>
<evidence type="ECO:0000313" key="10">
    <source>
        <dbReference type="Proteomes" id="UP000295192"/>
    </source>
</evidence>
<feature type="transmembrane region" description="Helical" evidence="7">
    <location>
        <begin position="2222"/>
        <end position="2243"/>
    </location>
</feature>
<feature type="compositionally biased region" description="Pro residues" evidence="6">
    <location>
        <begin position="2258"/>
        <end position="2267"/>
    </location>
</feature>
<evidence type="ECO:0000256" key="6">
    <source>
        <dbReference type="SAM" id="MobiDB-lite"/>
    </source>
</evidence>
<feature type="repeat" description="CSPG" evidence="5">
    <location>
        <begin position="449"/>
        <end position="548"/>
    </location>
</feature>
<organism evidence="9 10">
    <name type="scientific">Drosophila navojoa</name>
    <name type="common">Fruit fly</name>
    <dbReference type="NCBI Taxonomy" id="7232"/>
    <lineage>
        <taxon>Eukaryota</taxon>
        <taxon>Metazoa</taxon>
        <taxon>Ecdysozoa</taxon>
        <taxon>Arthropoda</taxon>
        <taxon>Hexapoda</taxon>
        <taxon>Insecta</taxon>
        <taxon>Pterygota</taxon>
        <taxon>Neoptera</taxon>
        <taxon>Endopterygota</taxon>
        <taxon>Diptera</taxon>
        <taxon>Brachycera</taxon>
        <taxon>Muscomorpha</taxon>
        <taxon>Ephydroidea</taxon>
        <taxon>Drosophilidae</taxon>
        <taxon>Drosophila</taxon>
    </lineage>
</organism>